<feature type="transmembrane region" description="Helical" evidence="1">
    <location>
        <begin position="180"/>
        <end position="202"/>
    </location>
</feature>
<feature type="transmembrane region" description="Helical" evidence="1">
    <location>
        <begin position="91"/>
        <end position="112"/>
    </location>
</feature>
<proteinExistence type="predicted"/>
<feature type="transmembrane region" description="Helical" evidence="1">
    <location>
        <begin position="285"/>
        <end position="305"/>
    </location>
</feature>
<gene>
    <name evidence="2" type="ORF">ACFQDL_16955</name>
</gene>
<comment type="caution">
    <text evidence="2">The sequence shown here is derived from an EMBL/GenBank/DDBJ whole genome shotgun (WGS) entry which is preliminary data.</text>
</comment>
<evidence type="ECO:0000313" key="2">
    <source>
        <dbReference type="EMBL" id="MFC6671570.1"/>
    </source>
</evidence>
<keyword evidence="1" id="KW-1133">Transmembrane helix</keyword>
<evidence type="ECO:0008006" key="4">
    <source>
        <dbReference type="Google" id="ProtNLM"/>
    </source>
</evidence>
<feature type="transmembrane region" description="Helical" evidence="1">
    <location>
        <begin position="222"/>
        <end position="243"/>
    </location>
</feature>
<keyword evidence="1" id="KW-0472">Membrane</keyword>
<feature type="transmembrane region" description="Helical" evidence="1">
    <location>
        <begin position="66"/>
        <end position="84"/>
    </location>
</feature>
<feature type="transmembrane region" description="Helical" evidence="1">
    <location>
        <begin position="17"/>
        <end position="35"/>
    </location>
</feature>
<evidence type="ECO:0000313" key="3">
    <source>
        <dbReference type="Proteomes" id="UP001596422"/>
    </source>
</evidence>
<sequence length="320" mass="35255">MYTAAVQTFFRELFVEIRTVSLTLFKIMIPVILVVKLLEEVGGVELLGLLLGPLMGLLGLPESMGLVWAATMASNIYAGMLVFFTQPQPEALTVAQVTVLAGLMLMAHGLPIEARIAQKAGVRLGATLLVRIGGGLLFGWLLYLVYGQGGWLQQPNELIWRPEAVDTSLSGWLLMQAKSLLMVQLVIVLLLTALKILRLLGIERLMFWLLQPLLRLLGIGRQATTITIVGVTLGLSFGGGLLIKEAQAGHLTKRDIFASMAFLGLCHSLIEDTLLVMLLGAHLSGILWARLVFALLVIALMTRWMDRRSEAFHQRFLVYR</sequence>
<feature type="transmembrane region" description="Helical" evidence="1">
    <location>
        <begin position="124"/>
        <end position="146"/>
    </location>
</feature>
<accession>A0ABW2A241</accession>
<feature type="transmembrane region" description="Helical" evidence="1">
    <location>
        <begin position="42"/>
        <end position="60"/>
    </location>
</feature>
<dbReference type="RefSeq" id="WP_379910073.1">
    <property type="nucleotide sequence ID" value="NZ_JBHSWE010000001.1"/>
</dbReference>
<organism evidence="2 3">
    <name type="scientific">Marinobacterium aestuariivivens</name>
    <dbReference type="NCBI Taxonomy" id="1698799"/>
    <lineage>
        <taxon>Bacteria</taxon>
        <taxon>Pseudomonadati</taxon>
        <taxon>Pseudomonadota</taxon>
        <taxon>Gammaproteobacteria</taxon>
        <taxon>Oceanospirillales</taxon>
        <taxon>Oceanospirillaceae</taxon>
        <taxon>Marinobacterium</taxon>
    </lineage>
</organism>
<keyword evidence="3" id="KW-1185">Reference proteome</keyword>
<keyword evidence="1" id="KW-0812">Transmembrane</keyword>
<protein>
    <recommendedName>
        <fullName evidence="4">Nucleoside transporter/FeoB GTPase Gate domain-containing protein</fullName>
    </recommendedName>
</protein>
<evidence type="ECO:0000256" key="1">
    <source>
        <dbReference type="SAM" id="Phobius"/>
    </source>
</evidence>
<reference evidence="3" key="1">
    <citation type="journal article" date="2019" name="Int. J. Syst. Evol. Microbiol.">
        <title>The Global Catalogue of Microorganisms (GCM) 10K type strain sequencing project: providing services to taxonomists for standard genome sequencing and annotation.</title>
        <authorList>
            <consortium name="The Broad Institute Genomics Platform"/>
            <consortium name="The Broad Institute Genome Sequencing Center for Infectious Disease"/>
            <person name="Wu L."/>
            <person name="Ma J."/>
        </authorList>
    </citation>
    <scope>NUCLEOTIDE SEQUENCE [LARGE SCALE GENOMIC DNA]</scope>
    <source>
        <strain evidence="3">NBRC 111756</strain>
    </source>
</reference>
<name>A0ABW2A241_9GAMM</name>
<dbReference type="Proteomes" id="UP001596422">
    <property type="component" value="Unassembled WGS sequence"/>
</dbReference>
<dbReference type="EMBL" id="JBHSWE010000001">
    <property type="protein sequence ID" value="MFC6671570.1"/>
    <property type="molecule type" value="Genomic_DNA"/>
</dbReference>